<feature type="compositionally biased region" description="Basic and acidic residues" evidence="8">
    <location>
        <begin position="701"/>
        <end position="715"/>
    </location>
</feature>
<evidence type="ECO:0000256" key="7">
    <source>
        <dbReference type="ARBA" id="ARBA00023136"/>
    </source>
</evidence>
<dbReference type="OrthoDB" id="46189at2759"/>
<evidence type="ECO:0000313" key="10">
    <source>
        <dbReference type="Proteomes" id="UP000247810"/>
    </source>
</evidence>
<name>A0A319DA67_9EURO</name>
<keyword evidence="7" id="KW-0472">Membrane</keyword>
<evidence type="ECO:0000256" key="1">
    <source>
        <dbReference type="ARBA" id="ARBA00004395"/>
    </source>
</evidence>
<dbReference type="EMBL" id="KZ825875">
    <property type="protein sequence ID" value="PYH94239.1"/>
    <property type="molecule type" value="Genomic_DNA"/>
</dbReference>
<feature type="compositionally biased region" description="Polar residues" evidence="8">
    <location>
        <begin position="677"/>
        <end position="695"/>
    </location>
</feature>
<dbReference type="GO" id="GO:0006891">
    <property type="term" value="P:intra-Golgi vesicle-mediated transport"/>
    <property type="evidence" value="ECO:0007669"/>
    <property type="project" value="InterPro"/>
</dbReference>
<protein>
    <recommendedName>
        <fullName evidence="3">Conserved oligomeric Golgi complex subunit 1</fullName>
    </recommendedName>
</protein>
<dbReference type="Pfam" id="PF08700">
    <property type="entry name" value="VPS51_Exo84_N"/>
    <property type="match status" value="1"/>
</dbReference>
<dbReference type="GO" id="GO:0015031">
    <property type="term" value="P:protein transport"/>
    <property type="evidence" value="ECO:0007669"/>
    <property type="project" value="UniProtKB-KW"/>
</dbReference>
<dbReference type="GO" id="GO:0017119">
    <property type="term" value="C:Golgi transport complex"/>
    <property type="evidence" value="ECO:0007669"/>
    <property type="project" value="InterPro"/>
</dbReference>
<evidence type="ECO:0000313" key="9">
    <source>
        <dbReference type="EMBL" id="PYH94239.1"/>
    </source>
</evidence>
<keyword evidence="5" id="KW-0653">Protein transport</keyword>
<dbReference type="InterPro" id="IPR033370">
    <property type="entry name" value="COG1"/>
</dbReference>
<keyword evidence="4" id="KW-0813">Transport</keyword>
<sequence>MASDGPDPQALKSWQDAFQYPIPTVRRVEQELRRDIASNKEKLRALVGTRYRELVGTAETIVSMNGEMEHVDSTLADIGRRCNPRLMEKMHTHYNQIKEDAHDQDAAKRALGGQLALLHRCAVSISRLLRRRGSFLLVAKLMVVSRLLHKTLSQQTTVPPFVENLRNQLASLRRTLLRRLDKRLASAKSTADEIIEVLAAYCLTTSSSSDDAIRYFHQIRLDVIGSQLELVDLSGENVLNSLRLYVRTLQISKILLSRRLSDVLSKLKARPLLTDVEIRNLDDLDLGVLDRWVTPDVSNFTPWIKLSELSKSEAEKTIKQWSKPAFEKFVNGCRGSLANWIDLSKLLSLREKTLELWLGSRSSTPTHSSLQVIEGIRAAFNERLTQLLSEQAKSLDRYGQGVASAVSNWGDSAHPGSQSLWDEGLISLDYSNGSAVFKQAVTDRLLGRDDDIAVALEKYQTWLSSIQKSKESIDALRQLRWSDALDEGEDDDLDMDIPSILNDDDPRLLREALETAIRQAFDTLQDSFGETFKNLEKSGQSGETAFMLKAIRLVRRDLPTEFISNDYPLAQKIVPDLQEILSNDIITNAGVWRLPIVSNSKSREVPGRTLWEGDPEVPVQPSPSTFKFLRRLVRAMDQHGTGLWDVSTVEILKEIVQKELSSSVTSAVEGLKLSGSVEENTTKSAPEGTNGTPPAQNGDGGHIEQPKTDNETMDNTHDIHDRTMQLYFDVVYLGDALATQDSKRGQLKETLDTIRRSLESNAKATKTMEQGAHEYWKRTQLLFGLLTVGAAQ</sequence>
<dbReference type="STRING" id="1448320.A0A319DA67"/>
<evidence type="ECO:0000256" key="8">
    <source>
        <dbReference type="SAM" id="MobiDB-lite"/>
    </source>
</evidence>
<feature type="region of interest" description="Disordered" evidence="8">
    <location>
        <begin position="675"/>
        <end position="715"/>
    </location>
</feature>
<dbReference type="Proteomes" id="UP000247810">
    <property type="component" value="Unassembled WGS sequence"/>
</dbReference>
<evidence type="ECO:0000256" key="5">
    <source>
        <dbReference type="ARBA" id="ARBA00022927"/>
    </source>
</evidence>
<keyword evidence="10" id="KW-1185">Reference proteome</keyword>
<comment type="subcellular location">
    <subcellularLocation>
        <location evidence="1">Golgi apparatus membrane</location>
        <topology evidence="1">Peripheral membrane protein</topology>
    </subcellularLocation>
</comment>
<dbReference type="PANTHER" id="PTHR31658:SF0">
    <property type="entry name" value="CONSERVED OLIGOMERIC GOLGI COMPLEX SUBUNIT 1"/>
    <property type="match status" value="1"/>
</dbReference>
<gene>
    <name evidence="9" type="ORF">BO71DRAFT_483917</name>
</gene>
<evidence type="ECO:0000256" key="2">
    <source>
        <dbReference type="ARBA" id="ARBA00006653"/>
    </source>
</evidence>
<proteinExistence type="inferred from homology"/>
<reference evidence="9 10" key="1">
    <citation type="submission" date="2018-02" db="EMBL/GenBank/DDBJ databases">
        <title>The genomes of Aspergillus section Nigri reveals drivers in fungal speciation.</title>
        <authorList>
            <consortium name="DOE Joint Genome Institute"/>
            <person name="Vesth T.C."/>
            <person name="Nybo J."/>
            <person name="Theobald S."/>
            <person name="Brandl J."/>
            <person name="Frisvad J.C."/>
            <person name="Nielsen K.F."/>
            <person name="Lyhne E.K."/>
            <person name="Kogle M.E."/>
            <person name="Kuo A."/>
            <person name="Riley R."/>
            <person name="Clum A."/>
            <person name="Nolan M."/>
            <person name="Lipzen A."/>
            <person name="Salamov A."/>
            <person name="Henrissat B."/>
            <person name="Wiebenga A."/>
            <person name="De vries R.P."/>
            <person name="Grigoriev I.V."/>
            <person name="Mortensen U.H."/>
            <person name="Andersen M.R."/>
            <person name="Baker S.E."/>
        </authorList>
    </citation>
    <scope>NUCLEOTIDE SEQUENCE [LARGE SCALE GENOMIC DNA]</scope>
    <source>
        <strain evidence="9 10">CBS 707.79</strain>
    </source>
</reference>
<keyword evidence="6" id="KW-0333">Golgi apparatus</keyword>
<dbReference type="GO" id="GO:0000139">
    <property type="term" value="C:Golgi membrane"/>
    <property type="evidence" value="ECO:0007669"/>
    <property type="project" value="UniProtKB-SubCell"/>
</dbReference>
<comment type="similarity">
    <text evidence="2">Belongs to the COG1 family.</text>
</comment>
<dbReference type="VEuPathDB" id="FungiDB:BO71DRAFT_483917"/>
<accession>A0A319DA67</accession>
<dbReference type="PANTHER" id="PTHR31658">
    <property type="entry name" value="CONSERVED OLIGOMERIC GOLGI COMPLEX SUBUNIT 1"/>
    <property type="match status" value="1"/>
</dbReference>
<evidence type="ECO:0000256" key="3">
    <source>
        <dbReference type="ARBA" id="ARBA00020978"/>
    </source>
</evidence>
<evidence type="ECO:0000256" key="4">
    <source>
        <dbReference type="ARBA" id="ARBA00022448"/>
    </source>
</evidence>
<organism evidence="9 10">
    <name type="scientific">Aspergillus ellipticus CBS 707.79</name>
    <dbReference type="NCBI Taxonomy" id="1448320"/>
    <lineage>
        <taxon>Eukaryota</taxon>
        <taxon>Fungi</taxon>
        <taxon>Dikarya</taxon>
        <taxon>Ascomycota</taxon>
        <taxon>Pezizomycotina</taxon>
        <taxon>Eurotiomycetes</taxon>
        <taxon>Eurotiomycetidae</taxon>
        <taxon>Eurotiales</taxon>
        <taxon>Aspergillaceae</taxon>
        <taxon>Aspergillus</taxon>
        <taxon>Aspergillus subgen. Circumdati</taxon>
    </lineage>
</organism>
<evidence type="ECO:0000256" key="6">
    <source>
        <dbReference type="ARBA" id="ARBA00023034"/>
    </source>
</evidence>
<dbReference type="AlphaFoldDB" id="A0A319DA67"/>